<gene>
    <name evidence="2" type="ORF">DBV15_09980</name>
</gene>
<evidence type="ECO:0000256" key="1">
    <source>
        <dbReference type="SAM" id="MobiDB-lite"/>
    </source>
</evidence>
<evidence type="ECO:0000313" key="2">
    <source>
        <dbReference type="EMBL" id="TGZ52923.1"/>
    </source>
</evidence>
<reference evidence="2 3" key="1">
    <citation type="journal article" date="2019" name="Philos. Trans. R. Soc. Lond., B, Biol. Sci.">
        <title>Ant behaviour and brain gene expression of defending hosts depend on the ecological success of the intruding social parasite.</title>
        <authorList>
            <person name="Kaur R."/>
            <person name="Stoldt M."/>
            <person name="Jongepier E."/>
            <person name="Feldmeyer B."/>
            <person name="Menzel F."/>
            <person name="Bornberg-Bauer E."/>
            <person name="Foitzik S."/>
        </authorList>
    </citation>
    <scope>NUCLEOTIDE SEQUENCE [LARGE SCALE GENOMIC DNA]</scope>
    <source>
        <tissue evidence="2">Whole body</tissue>
    </source>
</reference>
<proteinExistence type="predicted"/>
<organism evidence="2 3">
    <name type="scientific">Temnothorax longispinosus</name>
    <dbReference type="NCBI Taxonomy" id="300112"/>
    <lineage>
        <taxon>Eukaryota</taxon>
        <taxon>Metazoa</taxon>
        <taxon>Ecdysozoa</taxon>
        <taxon>Arthropoda</taxon>
        <taxon>Hexapoda</taxon>
        <taxon>Insecta</taxon>
        <taxon>Pterygota</taxon>
        <taxon>Neoptera</taxon>
        <taxon>Endopterygota</taxon>
        <taxon>Hymenoptera</taxon>
        <taxon>Apocrita</taxon>
        <taxon>Aculeata</taxon>
        <taxon>Formicoidea</taxon>
        <taxon>Formicidae</taxon>
        <taxon>Myrmicinae</taxon>
        <taxon>Temnothorax</taxon>
    </lineage>
</organism>
<keyword evidence="3" id="KW-1185">Reference proteome</keyword>
<feature type="region of interest" description="Disordered" evidence="1">
    <location>
        <begin position="1"/>
        <end position="50"/>
    </location>
</feature>
<sequence length="403" mass="46465">MQSCRHDGRPKAKSTEREKKRIVTGSPFRKDFSKPPEMFPEREDSRGRDGRDTVCEFRRITKCGCMHRCIYILLFLQKRALPSSSKCVPRTDEQTNLKSDRSDLKSIGSVRRERSDEKRSIERSRGIAWALDQFYRHRARYHRIRATQLASSIAASCGQSRRTFQPEPECCEEKRKRRRRRTGRRTTEDGVGKRRTRHNRHFSCGTAYASLSWSSSSTTPRPRRRSPPFHAGEQTVNFDLATAMTRPFPRSLETRSPVSGTAEGAPSFPFVRASLPQSALTRGLGALNYYLQPDREALGPDLVECLMSAGHASFPRARPRPRDDAALGQRWKSEYRDHTHILSLRSIVVFSYTGMTSFARRPTQSHRCRLSFEKYPVNRDHRMKGKRKPFGHCATVHTARFLF</sequence>
<feature type="region of interest" description="Disordered" evidence="1">
    <location>
        <begin position="85"/>
        <end position="119"/>
    </location>
</feature>
<protein>
    <submittedName>
        <fullName evidence="2">Uncharacterized protein</fullName>
    </submittedName>
</protein>
<dbReference type="EMBL" id="QBLH01001145">
    <property type="protein sequence ID" value="TGZ52923.1"/>
    <property type="molecule type" value="Genomic_DNA"/>
</dbReference>
<dbReference type="AlphaFoldDB" id="A0A4S2KSF7"/>
<feature type="region of interest" description="Disordered" evidence="1">
    <location>
        <begin position="212"/>
        <end position="234"/>
    </location>
</feature>
<feature type="compositionally biased region" description="Basic and acidic residues" evidence="1">
    <location>
        <begin position="1"/>
        <end position="21"/>
    </location>
</feature>
<evidence type="ECO:0000313" key="3">
    <source>
        <dbReference type="Proteomes" id="UP000310200"/>
    </source>
</evidence>
<feature type="region of interest" description="Disordered" evidence="1">
    <location>
        <begin position="165"/>
        <end position="197"/>
    </location>
</feature>
<feature type="compositionally biased region" description="Basic residues" evidence="1">
    <location>
        <begin position="175"/>
        <end position="184"/>
    </location>
</feature>
<accession>A0A4S2KSF7</accession>
<name>A0A4S2KSF7_9HYME</name>
<comment type="caution">
    <text evidence="2">The sequence shown here is derived from an EMBL/GenBank/DDBJ whole genome shotgun (WGS) entry which is preliminary data.</text>
</comment>
<dbReference type="Proteomes" id="UP000310200">
    <property type="component" value="Unassembled WGS sequence"/>
</dbReference>
<feature type="compositionally biased region" description="Basic and acidic residues" evidence="1">
    <location>
        <begin position="89"/>
        <end position="119"/>
    </location>
</feature>
<feature type="compositionally biased region" description="Basic and acidic residues" evidence="1">
    <location>
        <begin position="28"/>
        <end position="50"/>
    </location>
</feature>